<protein>
    <submittedName>
        <fullName evidence="2">Uncharacterized protein</fullName>
    </submittedName>
</protein>
<evidence type="ECO:0000313" key="3">
    <source>
        <dbReference type="Proteomes" id="UP000298663"/>
    </source>
</evidence>
<keyword evidence="1" id="KW-0812">Transmembrane</keyword>
<reference evidence="2 3" key="1">
    <citation type="journal article" date="2015" name="Genome Biol.">
        <title>Comparative genomics of Steinernema reveals deeply conserved gene regulatory networks.</title>
        <authorList>
            <person name="Dillman A.R."/>
            <person name="Macchietto M."/>
            <person name="Porter C.F."/>
            <person name="Rogers A."/>
            <person name="Williams B."/>
            <person name="Antoshechkin I."/>
            <person name="Lee M.M."/>
            <person name="Goodwin Z."/>
            <person name="Lu X."/>
            <person name="Lewis E.E."/>
            <person name="Goodrich-Blair H."/>
            <person name="Stock S.P."/>
            <person name="Adams B.J."/>
            <person name="Sternberg P.W."/>
            <person name="Mortazavi A."/>
        </authorList>
    </citation>
    <scope>NUCLEOTIDE SEQUENCE [LARGE SCALE GENOMIC DNA]</scope>
    <source>
        <strain evidence="2 3">ALL</strain>
    </source>
</reference>
<gene>
    <name evidence="2" type="ORF">L596_014268</name>
</gene>
<organism evidence="2 3">
    <name type="scientific">Steinernema carpocapsae</name>
    <name type="common">Entomopathogenic nematode</name>
    <dbReference type="NCBI Taxonomy" id="34508"/>
    <lineage>
        <taxon>Eukaryota</taxon>
        <taxon>Metazoa</taxon>
        <taxon>Ecdysozoa</taxon>
        <taxon>Nematoda</taxon>
        <taxon>Chromadorea</taxon>
        <taxon>Rhabditida</taxon>
        <taxon>Tylenchina</taxon>
        <taxon>Panagrolaimomorpha</taxon>
        <taxon>Strongyloidoidea</taxon>
        <taxon>Steinernematidae</taxon>
        <taxon>Steinernema</taxon>
    </lineage>
</organism>
<reference evidence="2 3" key="2">
    <citation type="journal article" date="2019" name="G3 (Bethesda)">
        <title>Hybrid Assembly of the Genome of the Entomopathogenic Nematode Steinernema carpocapsae Identifies the X-Chromosome.</title>
        <authorList>
            <person name="Serra L."/>
            <person name="Macchietto M."/>
            <person name="Macias-Munoz A."/>
            <person name="McGill C.J."/>
            <person name="Rodriguez I.M."/>
            <person name="Rodriguez B."/>
            <person name="Murad R."/>
            <person name="Mortazavi A."/>
        </authorList>
    </citation>
    <scope>NUCLEOTIDE SEQUENCE [LARGE SCALE GENOMIC DNA]</scope>
    <source>
        <strain evidence="2 3">ALL</strain>
    </source>
</reference>
<sequence>MEAATVTLATLSIVCRRRASSDTNSLKTVKTCSFHCSPPRRCYQVFECEEKKGLFYVCNDHDPNILWLFSTLLIVLICCISICCIAGCVYGIIIGLFKIKKSARAVTESNLEVPKLSTTSYTLHPNPNSIKHYDSAYKERKTTL</sequence>
<dbReference type="Proteomes" id="UP000298663">
    <property type="component" value="Unassembled WGS sequence"/>
</dbReference>
<name>A0A4U5NBM4_STECR</name>
<proteinExistence type="predicted"/>
<keyword evidence="1" id="KW-0472">Membrane</keyword>
<comment type="caution">
    <text evidence="2">The sequence shown here is derived from an EMBL/GenBank/DDBJ whole genome shotgun (WGS) entry which is preliminary data.</text>
</comment>
<keyword evidence="3" id="KW-1185">Reference proteome</keyword>
<dbReference type="AlphaFoldDB" id="A0A4U5NBM4"/>
<evidence type="ECO:0000256" key="1">
    <source>
        <dbReference type="SAM" id="Phobius"/>
    </source>
</evidence>
<dbReference type="EMBL" id="AZBU02000004">
    <property type="protein sequence ID" value="TKR80148.1"/>
    <property type="molecule type" value="Genomic_DNA"/>
</dbReference>
<feature type="transmembrane region" description="Helical" evidence="1">
    <location>
        <begin position="65"/>
        <end position="97"/>
    </location>
</feature>
<accession>A0A4U5NBM4</accession>
<evidence type="ECO:0000313" key="2">
    <source>
        <dbReference type="EMBL" id="TKR80148.1"/>
    </source>
</evidence>
<keyword evidence="1" id="KW-1133">Transmembrane helix</keyword>